<keyword evidence="2" id="KW-0732">Signal</keyword>
<name>A0ABU9Y7I6_9SPHN</name>
<dbReference type="RefSeq" id="WP_343892662.1">
    <property type="nucleotide sequence ID" value="NZ_BAAAEH010000061.1"/>
</dbReference>
<organism evidence="3 4">
    <name type="scientific">Sphingomonas oligophenolica</name>
    <dbReference type="NCBI Taxonomy" id="301154"/>
    <lineage>
        <taxon>Bacteria</taxon>
        <taxon>Pseudomonadati</taxon>
        <taxon>Pseudomonadota</taxon>
        <taxon>Alphaproteobacteria</taxon>
        <taxon>Sphingomonadales</taxon>
        <taxon>Sphingomonadaceae</taxon>
        <taxon>Sphingomonas</taxon>
    </lineage>
</organism>
<feature type="chain" id="PRO_5046985756" description="DUF3617 family protein" evidence="2">
    <location>
        <begin position="20"/>
        <end position="147"/>
    </location>
</feature>
<dbReference type="EMBL" id="JBDIME010000020">
    <property type="protein sequence ID" value="MEN2791758.1"/>
    <property type="molecule type" value="Genomic_DNA"/>
</dbReference>
<proteinExistence type="predicted"/>
<reference evidence="3 4" key="1">
    <citation type="submission" date="2024-05" db="EMBL/GenBank/DDBJ databases">
        <authorList>
            <person name="Liu Q."/>
            <person name="Xin Y.-H."/>
        </authorList>
    </citation>
    <scope>NUCLEOTIDE SEQUENCE [LARGE SCALE GENOMIC DNA]</scope>
    <source>
        <strain evidence="3 4">CGMCC 1.10181</strain>
    </source>
</reference>
<accession>A0ABU9Y7I6</accession>
<evidence type="ECO:0000313" key="3">
    <source>
        <dbReference type="EMBL" id="MEN2791758.1"/>
    </source>
</evidence>
<evidence type="ECO:0008006" key="5">
    <source>
        <dbReference type="Google" id="ProtNLM"/>
    </source>
</evidence>
<comment type="caution">
    <text evidence="3">The sequence shown here is derived from an EMBL/GenBank/DDBJ whole genome shotgun (WGS) entry which is preliminary data.</text>
</comment>
<gene>
    <name evidence="3" type="ORF">ABC974_19155</name>
</gene>
<dbReference type="Proteomes" id="UP001419910">
    <property type="component" value="Unassembled WGS sequence"/>
</dbReference>
<keyword evidence="4" id="KW-1185">Reference proteome</keyword>
<feature type="signal peptide" evidence="2">
    <location>
        <begin position="1"/>
        <end position="19"/>
    </location>
</feature>
<evidence type="ECO:0000313" key="4">
    <source>
        <dbReference type="Proteomes" id="UP001419910"/>
    </source>
</evidence>
<protein>
    <recommendedName>
        <fullName evidence="5">DUF3617 family protein</fullName>
    </recommendedName>
</protein>
<evidence type="ECO:0000256" key="2">
    <source>
        <dbReference type="SAM" id="SignalP"/>
    </source>
</evidence>
<feature type="region of interest" description="Disordered" evidence="1">
    <location>
        <begin position="22"/>
        <end position="41"/>
    </location>
</feature>
<evidence type="ECO:0000256" key="1">
    <source>
        <dbReference type="SAM" id="MobiDB-lite"/>
    </source>
</evidence>
<sequence>MLRIIAVAALMSLPAVAIAQTAPADGQSASEVKQAETGKPPARIRNVQLTANEKCPAPVGDEVLVCTTIVDPYRIPKALRNPPKKDAASQSWVNRAATLDEVGRRAGGLPDTCSPVGSGGQTGCTAQMLQQYAAEKAEKKREDSAIP</sequence>